<reference evidence="11 12" key="1">
    <citation type="submission" date="2023-03" db="EMBL/GenBank/DDBJ databases">
        <title>Genome insight into feeding habits of ladybird beetles.</title>
        <authorList>
            <person name="Li H.-S."/>
            <person name="Huang Y.-H."/>
            <person name="Pang H."/>
        </authorList>
    </citation>
    <scope>NUCLEOTIDE SEQUENCE [LARGE SCALE GENOMIC DNA]</scope>
    <source>
        <strain evidence="11">SYSU_2023b</strain>
        <tissue evidence="11">Whole body</tissue>
    </source>
</reference>
<feature type="domain" description="Carboxylesterase type B" evidence="10">
    <location>
        <begin position="7"/>
        <end position="531"/>
    </location>
</feature>
<evidence type="ECO:0000313" key="11">
    <source>
        <dbReference type="EMBL" id="KAK9875477.1"/>
    </source>
</evidence>
<dbReference type="Pfam" id="PF00135">
    <property type="entry name" value="COesterase"/>
    <property type="match status" value="1"/>
</dbReference>
<keyword evidence="12" id="KW-1185">Reference proteome</keyword>
<dbReference type="SUPFAM" id="SSF53474">
    <property type="entry name" value="alpha/beta-Hydrolases"/>
    <property type="match status" value="1"/>
</dbReference>
<proteinExistence type="inferred from homology"/>
<keyword evidence="4" id="KW-0719">Serine esterase</keyword>
<evidence type="ECO:0000313" key="12">
    <source>
        <dbReference type="Proteomes" id="UP001431783"/>
    </source>
</evidence>
<evidence type="ECO:0000256" key="1">
    <source>
        <dbReference type="ARBA" id="ARBA00005964"/>
    </source>
</evidence>
<dbReference type="EMBL" id="JARQZJ010000033">
    <property type="protein sequence ID" value="KAK9875477.1"/>
    <property type="molecule type" value="Genomic_DNA"/>
</dbReference>
<evidence type="ECO:0000256" key="8">
    <source>
        <dbReference type="ARBA" id="ARBA00048484"/>
    </source>
</evidence>
<comment type="similarity">
    <text evidence="1">Belongs to the type-B carboxylesterase/lipase family.</text>
</comment>
<dbReference type="PROSITE" id="PS00941">
    <property type="entry name" value="CARBOXYLESTERASE_B_2"/>
    <property type="match status" value="1"/>
</dbReference>
<evidence type="ECO:0000256" key="6">
    <source>
        <dbReference type="ARBA" id="ARBA00022867"/>
    </source>
</evidence>
<dbReference type="EC" id="3.1.1.7" evidence="2"/>
<dbReference type="Gene3D" id="3.40.50.1820">
    <property type="entry name" value="alpha/beta hydrolase"/>
    <property type="match status" value="1"/>
</dbReference>
<feature type="active site" description="Charge relay system" evidence="9">
    <location>
        <position position="445"/>
    </location>
</feature>
<dbReference type="InterPro" id="IPR029058">
    <property type="entry name" value="AB_hydrolase_fold"/>
</dbReference>
<protein>
    <recommendedName>
        <fullName evidence="3">Acetylcholinesterase</fullName>
        <ecNumber evidence="2">3.1.1.7</ecNumber>
    </recommendedName>
</protein>
<feature type="active site" description="Acyl-ester intermediate" evidence="9">
    <location>
        <position position="200"/>
    </location>
</feature>
<evidence type="ECO:0000256" key="5">
    <source>
        <dbReference type="ARBA" id="ARBA00022801"/>
    </source>
</evidence>
<keyword evidence="7" id="KW-0325">Glycoprotein</keyword>
<dbReference type="AlphaFoldDB" id="A0AAW1U5F1"/>
<evidence type="ECO:0000256" key="9">
    <source>
        <dbReference type="PIRSR" id="PIRSR600997-1"/>
    </source>
</evidence>
<accession>A0AAW1U5F1</accession>
<gene>
    <name evidence="11" type="ORF">WA026_007869</name>
</gene>
<keyword evidence="6" id="KW-0531">Neurotransmitter degradation</keyword>
<keyword evidence="5" id="KW-0378">Hydrolase</keyword>
<dbReference type="PANTHER" id="PTHR43142:SF1">
    <property type="entry name" value="CARBOXYLIC ESTER HYDROLASE"/>
    <property type="match status" value="1"/>
</dbReference>
<evidence type="ECO:0000256" key="3">
    <source>
        <dbReference type="ARBA" id="ARBA00020419"/>
    </source>
</evidence>
<evidence type="ECO:0000256" key="4">
    <source>
        <dbReference type="ARBA" id="ARBA00022487"/>
    </source>
</evidence>
<dbReference type="Proteomes" id="UP001431783">
    <property type="component" value="Unassembled WGS sequence"/>
</dbReference>
<dbReference type="PANTHER" id="PTHR43142">
    <property type="entry name" value="CARBOXYLIC ESTER HYDROLASE"/>
    <property type="match status" value="1"/>
</dbReference>
<evidence type="ECO:0000256" key="7">
    <source>
        <dbReference type="ARBA" id="ARBA00023180"/>
    </source>
</evidence>
<dbReference type="GO" id="GO:0003990">
    <property type="term" value="F:acetylcholinesterase activity"/>
    <property type="evidence" value="ECO:0007669"/>
    <property type="project" value="UniProtKB-EC"/>
</dbReference>
<evidence type="ECO:0000259" key="10">
    <source>
        <dbReference type="Pfam" id="PF00135"/>
    </source>
</evidence>
<evidence type="ECO:0000256" key="2">
    <source>
        <dbReference type="ARBA" id="ARBA00013276"/>
    </source>
</evidence>
<organism evidence="11 12">
    <name type="scientific">Henosepilachna vigintioctopunctata</name>
    <dbReference type="NCBI Taxonomy" id="420089"/>
    <lineage>
        <taxon>Eukaryota</taxon>
        <taxon>Metazoa</taxon>
        <taxon>Ecdysozoa</taxon>
        <taxon>Arthropoda</taxon>
        <taxon>Hexapoda</taxon>
        <taxon>Insecta</taxon>
        <taxon>Pterygota</taxon>
        <taxon>Neoptera</taxon>
        <taxon>Endopterygota</taxon>
        <taxon>Coleoptera</taxon>
        <taxon>Polyphaga</taxon>
        <taxon>Cucujiformia</taxon>
        <taxon>Coccinelloidea</taxon>
        <taxon>Coccinellidae</taxon>
        <taxon>Epilachninae</taxon>
        <taxon>Epilachnini</taxon>
        <taxon>Henosepilachna</taxon>
    </lineage>
</organism>
<dbReference type="InterPro" id="IPR000997">
    <property type="entry name" value="Cholinesterase"/>
</dbReference>
<dbReference type="InterPro" id="IPR002018">
    <property type="entry name" value="CarbesteraseB"/>
</dbReference>
<name>A0AAW1U5F1_9CUCU</name>
<dbReference type="InterPro" id="IPR019819">
    <property type="entry name" value="Carboxylesterase_B_CS"/>
</dbReference>
<feature type="active site" description="Charge relay system" evidence="9">
    <location>
        <position position="329"/>
    </location>
</feature>
<comment type="caution">
    <text evidence="11">The sequence shown here is derived from an EMBL/GenBank/DDBJ whole genome shotgun (WGS) entry which is preliminary data.</text>
</comment>
<dbReference type="PRINTS" id="PR00878">
    <property type="entry name" value="CHOLNESTRASE"/>
</dbReference>
<comment type="catalytic activity">
    <reaction evidence="8">
        <text>acetylcholine + H2O = choline + acetate + H(+)</text>
        <dbReference type="Rhea" id="RHEA:17561"/>
        <dbReference type="ChEBI" id="CHEBI:15354"/>
        <dbReference type="ChEBI" id="CHEBI:15355"/>
        <dbReference type="ChEBI" id="CHEBI:15377"/>
        <dbReference type="ChEBI" id="CHEBI:15378"/>
        <dbReference type="ChEBI" id="CHEBI:30089"/>
        <dbReference type="EC" id="3.1.1.7"/>
    </reaction>
</comment>
<sequence>MSTHIQLRIESGILEGCVCENIENSGKKYYSFQGIPYARPPIGELRFKAPEKVQPWEGVRDATKDGDQCFSKSFIPTLEKTGSEDCLTLNVFTPKLPIQAEDGTKYDLLPVMVFIHGGAFTSGSNSKILQNPEYLIRDDVVIVVINYRIGLLGFLSLDDPSLDVPGNAGFKDMVMVLKWVNENIKTFNGDPNNVTIFGQSAGAASVHLLMLSPAARGLFHKAIIQSGCAISVRARSIKHGHILSELLGTEENNGRKVLDVLKSMTVEEVHELQEKIPDPWHVSKIRPFGFVIENANQKGDPFLTEEPLELIRRGEYYKVPVLMGYNSREGIFIPTRYHNSSQELLADMELNVPFHLGLKKGSVASRKTAEKIFRFYFGDQDPTHADIDNFYKLLSDNFFIRDLFRSATLHAQHNSNPLYLYEMTLETSLNTFKAMSGVKHPGVSHGDELSYLFNLPIKSQIIPESVEDVGIRRFCRLWTNFAKYGNPNSPVDDKLLPVKWEPFTLEKKCYYEIGAEISSKQNPIDSRMKFWEEMYETI</sequence>